<proteinExistence type="predicted"/>
<keyword evidence="3" id="KW-1185">Reference proteome</keyword>
<dbReference type="RefSeq" id="WP_143008348.1">
    <property type="nucleotide sequence ID" value="NZ_FMYI01000002.1"/>
</dbReference>
<evidence type="ECO:0000256" key="1">
    <source>
        <dbReference type="SAM" id="Phobius"/>
    </source>
</evidence>
<keyword evidence="1" id="KW-1133">Transmembrane helix</keyword>
<evidence type="ECO:0000313" key="3">
    <source>
        <dbReference type="Proteomes" id="UP000242949"/>
    </source>
</evidence>
<name>A0A1G6HA74_9BACI</name>
<organism evidence="2 3">
    <name type="scientific">Pelagirhabdus alkalitolerans</name>
    <dbReference type="NCBI Taxonomy" id="1612202"/>
    <lineage>
        <taxon>Bacteria</taxon>
        <taxon>Bacillati</taxon>
        <taxon>Bacillota</taxon>
        <taxon>Bacilli</taxon>
        <taxon>Bacillales</taxon>
        <taxon>Bacillaceae</taxon>
        <taxon>Pelagirhabdus</taxon>
    </lineage>
</organism>
<gene>
    <name evidence="2" type="ORF">SAMN05421734_102414</name>
</gene>
<evidence type="ECO:0000313" key="2">
    <source>
        <dbReference type="EMBL" id="SDB91199.1"/>
    </source>
</evidence>
<dbReference type="AlphaFoldDB" id="A0A1G6HA74"/>
<feature type="transmembrane region" description="Helical" evidence="1">
    <location>
        <begin position="7"/>
        <end position="24"/>
    </location>
</feature>
<dbReference type="EMBL" id="FMYI01000002">
    <property type="protein sequence ID" value="SDB91199.1"/>
    <property type="molecule type" value="Genomic_DNA"/>
</dbReference>
<accession>A0A1G6HA74</accession>
<keyword evidence="1" id="KW-0812">Transmembrane</keyword>
<dbReference type="Proteomes" id="UP000242949">
    <property type="component" value="Unassembled WGS sequence"/>
</dbReference>
<dbReference type="STRING" id="1612202.SAMN05421734_102414"/>
<sequence>MKMIVYGLRLVVYLIHFMSISLWMTHPFTLIALLVGSGLSYVLITSYKRRRKEMICLKDYNSAIDRKL</sequence>
<protein>
    <submittedName>
        <fullName evidence="2">Uncharacterized protein</fullName>
    </submittedName>
</protein>
<feature type="transmembrane region" description="Helical" evidence="1">
    <location>
        <begin position="30"/>
        <end position="47"/>
    </location>
</feature>
<keyword evidence="1" id="KW-0472">Membrane</keyword>
<reference evidence="3" key="1">
    <citation type="submission" date="2016-09" db="EMBL/GenBank/DDBJ databases">
        <authorList>
            <person name="Varghese N."/>
            <person name="Submissions S."/>
        </authorList>
    </citation>
    <scope>NUCLEOTIDE SEQUENCE [LARGE SCALE GENOMIC DNA]</scope>
    <source>
        <strain evidence="3">S5</strain>
    </source>
</reference>